<dbReference type="Proteomes" id="UP000185491">
    <property type="component" value="Chromosome"/>
</dbReference>
<dbReference type="PANTHER" id="PTHR45947:SF3">
    <property type="entry name" value="SULFOQUINOVOSYL TRANSFERASE SQD2"/>
    <property type="match status" value="1"/>
</dbReference>
<evidence type="ECO:0000259" key="4">
    <source>
        <dbReference type="Pfam" id="PF00534"/>
    </source>
</evidence>
<dbReference type="Gene3D" id="3.40.50.2000">
    <property type="entry name" value="Glycogen Phosphorylase B"/>
    <property type="match status" value="2"/>
</dbReference>
<name>A0A1L7D1K9_9CORY</name>
<dbReference type="EMBL" id="CP009249">
    <property type="protein sequence ID" value="APT91851.1"/>
    <property type="molecule type" value="Genomic_DNA"/>
</dbReference>
<evidence type="ECO:0000256" key="3">
    <source>
        <dbReference type="SAM" id="MobiDB-lite"/>
    </source>
</evidence>
<dbReference type="STRING" id="161895.CPHO_01810"/>
<evidence type="ECO:0000313" key="6">
    <source>
        <dbReference type="EMBL" id="APT91851.1"/>
    </source>
</evidence>
<feature type="domain" description="Glycosyl transferase family 1" evidence="4">
    <location>
        <begin position="229"/>
        <end position="380"/>
    </location>
</feature>
<evidence type="ECO:0000256" key="2">
    <source>
        <dbReference type="ARBA" id="ARBA00022679"/>
    </source>
</evidence>
<feature type="compositionally biased region" description="Low complexity" evidence="3">
    <location>
        <begin position="217"/>
        <end position="236"/>
    </location>
</feature>
<dbReference type="CDD" id="cd03814">
    <property type="entry name" value="GT4-like"/>
    <property type="match status" value="1"/>
</dbReference>
<keyword evidence="7" id="KW-1185">Reference proteome</keyword>
<dbReference type="SUPFAM" id="SSF53756">
    <property type="entry name" value="UDP-Glycosyltransferase/glycogen phosphorylase"/>
    <property type="match status" value="1"/>
</dbReference>
<dbReference type="GO" id="GO:1903509">
    <property type="term" value="P:liposaccharide metabolic process"/>
    <property type="evidence" value="ECO:0007669"/>
    <property type="project" value="UniProtKB-ARBA"/>
</dbReference>
<keyword evidence="1 6" id="KW-0328">Glycosyltransferase</keyword>
<dbReference type="PANTHER" id="PTHR45947">
    <property type="entry name" value="SULFOQUINOVOSYL TRANSFERASE SQD2"/>
    <property type="match status" value="1"/>
</dbReference>
<dbReference type="InterPro" id="IPR050194">
    <property type="entry name" value="Glycosyltransferase_grp1"/>
</dbReference>
<feature type="region of interest" description="Disordered" evidence="3">
    <location>
        <begin position="208"/>
        <end position="236"/>
    </location>
</feature>
<dbReference type="AlphaFoldDB" id="A0A1L7D1K9"/>
<reference evidence="6 7" key="1">
    <citation type="submission" date="2014-08" db="EMBL/GenBank/DDBJ databases">
        <title>Complete genome sequence of Corynebacterium phocae M408/89/1(T)(=DSM 44612(T)), isolated from the common seal (Phoca vitulina).</title>
        <authorList>
            <person name="Ruckert C."/>
            <person name="Albersmeier A."/>
            <person name="Winkler A."/>
            <person name="Kalinowski J."/>
        </authorList>
    </citation>
    <scope>NUCLEOTIDE SEQUENCE [LARGE SCALE GENOMIC DNA]</scope>
    <source>
        <strain evidence="6 7">M408/89/1</strain>
    </source>
</reference>
<dbReference type="GO" id="GO:0016758">
    <property type="term" value="F:hexosyltransferase activity"/>
    <property type="evidence" value="ECO:0007669"/>
    <property type="project" value="TreeGrafter"/>
</dbReference>
<gene>
    <name evidence="6" type="ORF">CPHO_01810</name>
</gene>
<dbReference type="KEGG" id="cpho:CPHO_01810"/>
<dbReference type="RefSeq" id="WP_169833290.1">
    <property type="nucleotide sequence ID" value="NZ_CP009249.1"/>
</dbReference>
<feature type="domain" description="Glycosyltransferase subfamily 4-like N-terminal" evidence="5">
    <location>
        <begin position="14"/>
        <end position="182"/>
    </location>
</feature>
<dbReference type="InterPro" id="IPR028098">
    <property type="entry name" value="Glyco_trans_4-like_N"/>
</dbReference>
<sequence>MRVAIVAESFLPNVNGVTNSVLRVLEHLKRTGHDAIVVAPGARDGQEEIPDYLGFPIHRVPTVKIPKIDSLPIGVPTTAVDEAIRTFKPDIVHLASPFVLGAAGALVARQQRVPAVAIYQTDIAGFATKYSATALANAAWEWVRTMHNSCQLTLAPSSATIKDLHDHNVRNVHRWGRGVDAQLFHPSKRSPQLREQWGVAASTEIGAQASNQADSRQSNQAASPQSNQAASPQSNPPKYAVGFVGRLAAEKGVHRLASLVGRDDIQLVIVGDGPERPLLEAQLPGAIFMGALDGEDLARAYASLDVFIHAGEFETFCQTIQEAQASGVPTIGPRAGGPVDLIQDGHNGLLLDVDTFIDDLPRAVEVLLNQEIHQELRHNARASIADKTWESLCQQLLEHYEQVLESVREVPLTFIGQRPELPRWATRALGGRVA</sequence>
<dbReference type="InterPro" id="IPR001296">
    <property type="entry name" value="Glyco_trans_1"/>
</dbReference>
<evidence type="ECO:0000256" key="1">
    <source>
        <dbReference type="ARBA" id="ARBA00022676"/>
    </source>
</evidence>
<keyword evidence="2 6" id="KW-0808">Transferase</keyword>
<dbReference type="GO" id="GO:1901137">
    <property type="term" value="P:carbohydrate derivative biosynthetic process"/>
    <property type="evidence" value="ECO:0007669"/>
    <property type="project" value="UniProtKB-ARBA"/>
</dbReference>
<proteinExistence type="predicted"/>
<accession>A0A1L7D1K9</accession>
<organism evidence="6 7">
    <name type="scientific">Corynebacterium phocae</name>
    <dbReference type="NCBI Taxonomy" id="161895"/>
    <lineage>
        <taxon>Bacteria</taxon>
        <taxon>Bacillati</taxon>
        <taxon>Actinomycetota</taxon>
        <taxon>Actinomycetes</taxon>
        <taxon>Mycobacteriales</taxon>
        <taxon>Corynebacteriaceae</taxon>
        <taxon>Corynebacterium</taxon>
    </lineage>
</organism>
<dbReference type="Pfam" id="PF13439">
    <property type="entry name" value="Glyco_transf_4"/>
    <property type="match status" value="1"/>
</dbReference>
<dbReference type="Pfam" id="PF00534">
    <property type="entry name" value="Glycos_transf_1"/>
    <property type="match status" value="1"/>
</dbReference>
<evidence type="ECO:0000313" key="7">
    <source>
        <dbReference type="Proteomes" id="UP000185491"/>
    </source>
</evidence>
<evidence type="ECO:0000259" key="5">
    <source>
        <dbReference type="Pfam" id="PF13439"/>
    </source>
</evidence>
<protein>
    <submittedName>
        <fullName evidence="6">GDP-mannose-dependent alpha-mannosyltransferase</fullName>
    </submittedName>
</protein>